<evidence type="ECO:0000313" key="2">
    <source>
        <dbReference type="Proteomes" id="UP000277204"/>
    </source>
</evidence>
<gene>
    <name evidence="1" type="ORF">SMRZ_LOCUS25194</name>
</gene>
<reference evidence="1 2" key="1">
    <citation type="submission" date="2018-11" db="EMBL/GenBank/DDBJ databases">
        <authorList>
            <consortium name="Pathogen Informatics"/>
        </authorList>
    </citation>
    <scope>NUCLEOTIDE SEQUENCE [LARGE SCALE GENOMIC DNA]</scope>
    <source>
        <strain evidence="1 2">Zambia</strain>
    </source>
</reference>
<dbReference type="PANTHER" id="PTHR47027:SF25">
    <property type="entry name" value="REVERSE TRANSCRIPTASE DOMAIN-CONTAINING PROTEIN"/>
    <property type="match status" value="1"/>
</dbReference>
<dbReference type="Proteomes" id="UP000277204">
    <property type="component" value="Unassembled WGS sequence"/>
</dbReference>
<name>A0A183NA69_9TREM</name>
<protein>
    <submittedName>
        <fullName evidence="1">Uncharacterized protein</fullName>
    </submittedName>
</protein>
<keyword evidence="2" id="KW-1185">Reference proteome</keyword>
<organism evidence="1 2">
    <name type="scientific">Schistosoma margrebowiei</name>
    <dbReference type="NCBI Taxonomy" id="48269"/>
    <lineage>
        <taxon>Eukaryota</taxon>
        <taxon>Metazoa</taxon>
        <taxon>Spiralia</taxon>
        <taxon>Lophotrochozoa</taxon>
        <taxon>Platyhelminthes</taxon>
        <taxon>Trematoda</taxon>
        <taxon>Digenea</taxon>
        <taxon>Strigeidida</taxon>
        <taxon>Schistosomatoidea</taxon>
        <taxon>Schistosomatidae</taxon>
        <taxon>Schistosoma</taxon>
    </lineage>
</organism>
<dbReference type="InterPro" id="IPR045609">
    <property type="entry name" value="DUF6451"/>
</dbReference>
<dbReference type="EMBL" id="UZAI01021052">
    <property type="protein sequence ID" value="VDP54303.1"/>
    <property type="molecule type" value="Genomic_DNA"/>
</dbReference>
<dbReference type="AlphaFoldDB" id="A0A183NA69"/>
<dbReference type="PANTHER" id="PTHR47027">
    <property type="entry name" value="REVERSE TRANSCRIPTASE DOMAIN-CONTAINING PROTEIN"/>
    <property type="match status" value="1"/>
</dbReference>
<dbReference type="Pfam" id="PF20049">
    <property type="entry name" value="DUF6451"/>
    <property type="match status" value="1"/>
</dbReference>
<sequence length="155" mass="17821">MKTSTTEGKRGVQWTVRIHMNDLDFADDLVLLLQTQHQMQEKTMSVGLNIHKGKSRILRYNTSCANPVTDDGDDLEDVKRFVYLGSIIDEHSESEADMKAWIGKTRAAYLQLKDICNSKQLSINTKIRIFNKNVKTVLLYMTETWRTTKAIIQNV</sequence>
<accession>A0A183NA69</accession>
<proteinExistence type="predicted"/>
<evidence type="ECO:0000313" key="1">
    <source>
        <dbReference type="EMBL" id="VDP54303.1"/>
    </source>
</evidence>